<evidence type="ECO:0000313" key="3">
    <source>
        <dbReference type="EMBL" id="EFI36356.1"/>
    </source>
</evidence>
<proteinExistence type="predicted"/>
<dbReference type="AlphaFoldDB" id="D6SKF3"/>
<dbReference type="SUPFAM" id="SSF52540">
    <property type="entry name" value="P-loop containing nucleoside triphosphate hydrolases"/>
    <property type="match status" value="1"/>
</dbReference>
<dbReference type="Proteomes" id="UP000005496">
    <property type="component" value="Unassembled WGS sequence"/>
</dbReference>
<protein>
    <submittedName>
        <fullName evidence="3">Conserved hypothetical ATPase</fullName>
    </submittedName>
</protein>
<sequence>MAKIMQLPEFKRQKVYTLGQRLQEQQPFIQVVLGPRQVGKTTAVLQVKESWGRASIYESADSPAPPGTDWIEQAWQAAEFKTAAEGPVLLILDEIQKVQGWAECIKALWEQRNSLNQIRLVLCGSSSLQIQGGLTESLAGRFELIRMSHWSFVEMEKCFQWDLDTYLYYGGYPGAARLRDDWTRWADYVQQSLVETAIGKDILLMHRVQKPALLRRLYALSCDYAGQIISYQKLLGQLQDAGNTTTLAHYQHLLEGAYLVQGLQKWHGTKIRTRSSSPKWQPRNTALVTSQSGLAPADWRAEAKMWGRLVEIAVGAYLVNQGEEEGVEVYYWREKNREVDFVLKKGNRLAAIEVKSGQFSKAHSGVGAFQKHWPDSKIWIIGRGGLPLVDFMKAGLETLL</sequence>
<dbReference type="eggNOG" id="COG1373">
    <property type="taxonomic scope" value="Bacteria"/>
</dbReference>
<evidence type="ECO:0000259" key="1">
    <source>
        <dbReference type="Pfam" id="PF13173"/>
    </source>
</evidence>
<name>D6SKF3_9BACT</name>
<dbReference type="PANTHER" id="PTHR43566:SF1">
    <property type="entry name" value="AAA+ ATPASE DOMAIN-CONTAINING PROTEIN"/>
    <property type="match status" value="1"/>
</dbReference>
<dbReference type="Pfam" id="PF13173">
    <property type="entry name" value="AAA_14"/>
    <property type="match status" value="1"/>
</dbReference>
<dbReference type="PANTHER" id="PTHR43566">
    <property type="entry name" value="CONSERVED PROTEIN"/>
    <property type="match status" value="1"/>
</dbReference>
<dbReference type="InterPro" id="IPR027417">
    <property type="entry name" value="P-loop_NTPase"/>
</dbReference>
<dbReference type="InterPro" id="IPR011335">
    <property type="entry name" value="Restrct_endonuc-II-like"/>
</dbReference>
<dbReference type="InterPro" id="IPR025420">
    <property type="entry name" value="DUF4143"/>
</dbReference>
<dbReference type="Pfam" id="PF13635">
    <property type="entry name" value="DUF4143"/>
    <property type="match status" value="1"/>
</dbReference>
<gene>
    <name evidence="3" type="ORF">Dthio_PD3824</name>
</gene>
<reference evidence="3" key="1">
    <citation type="submission" date="2010-05" db="EMBL/GenBank/DDBJ databases">
        <title>The draft genome of Desulfonatronospira thiodismutans ASO3-1.</title>
        <authorList>
            <consortium name="US DOE Joint Genome Institute (JGI-PGF)"/>
            <person name="Lucas S."/>
            <person name="Copeland A."/>
            <person name="Lapidus A."/>
            <person name="Cheng J.-F."/>
            <person name="Bruce D."/>
            <person name="Goodwin L."/>
            <person name="Pitluck S."/>
            <person name="Chertkov O."/>
            <person name="Brettin T."/>
            <person name="Detter J.C."/>
            <person name="Han C."/>
            <person name="Land M.L."/>
            <person name="Hauser L."/>
            <person name="Kyrpides N."/>
            <person name="Mikhailova N."/>
            <person name="Muyzer G."/>
            <person name="Woyke T."/>
        </authorList>
    </citation>
    <scope>NUCLEOTIDE SEQUENCE [LARGE SCALE GENOMIC DNA]</scope>
    <source>
        <strain evidence="3">ASO3-1</strain>
    </source>
</reference>
<keyword evidence="4" id="KW-1185">Reference proteome</keyword>
<evidence type="ECO:0000259" key="2">
    <source>
        <dbReference type="Pfam" id="PF13635"/>
    </source>
</evidence>
<dbReference type="SUPFAM" id="SSF52980">
    <property type="entry name" value="Restriction endonuclease-like"/>
    <property type="match status" value="1"/>
</dbReference>
<accession>D6SKF3</accession>
<comment type="caution">
    <text evidence="3">The sequence shown here is derived from an EMBL/GenBank/DDBJ whole genome shotgun (WGS) entry which is preliminary data.</text>
</comment>
<organism evidence="3 4">
    <name type="scientific">Desulfonatronospira thiodismutans ASO3-1</name>
    <dbReference type="NCBI Taxonomy" id="555779"/>
    <lineage>
        <taxon>Bacteria</taxon>
        <taxon>Pseudomonadati</taxon>
        <taxon>Thermodesulfobacteriota</taxon>
        <taxon>Desulfovibrionia</taxon>
        <taxon>Desulfovibrionales</taxon>
        <taxon>Desulfonatronovibrionaceae</taxon>
        <taxon>Desulfonatronospira</taxon>
    </lineage>
</organism>
<feature type="domain" description="AAA" evidence="1">
    <location>
        <begin position="29"/>
        <end position="155"/>
    </location>
</feature>
<dbReference type="EMBL" id="ACJN02000001">
    <property type="protein sequence ID" value="EFI36356.1"/>
    <property type="molecule type" value="Genomic_DNA"/>
</dbReference>
<feature type="domain" description="DUF4143" evidence="2">
    <location>
        <begin position="200"/>
        <end position="357"/>
    </location>
</feature>
<dbReference type="InterPro" id="IPR041682">
    <property type="entry name" value="AAA_14"/>
</dbReference>
<evidence type="ECO:0000313" key="4">
    <source>
        <dbReference type="Proteomes" id="UP000005496"/>
    </source>
</evidence>